<sequence length="118" mass="13495">MIEQQDLPAYIEQSIPELSGICKSAQCKNPYDIARQMIRYTGDQLKAKNVNAAKKCLALAENLYTSGSNVIRNAIENVFVYSFSHAFLHEEQKRQNLLSMLPQSLYTVYRKQVINSHL</sequence>
<name>A0A2S7SQU8_9BACT</name>
<dbReference type="Pfam" id="PF24722">
    <property type="entry name" value="DUF7674"/>
    <property type="match status" value="1"/>
</dbReference>
<reference evidence="2 3" key="1">
    <citation type="submission" date="2018-01" db="EMBL/GenBank/DDBJ databases">
        <title>A novel member of the phylum Bacteroidetes isolated from glacier ice.</title>
        <authorList>
            <person name="Liu Q."/>
            <person name="Xin Y.-H."/>
        </authorList>
    </citation>
    <scope>NUCLEOTIDE SEQUENCE [LARGE SCALE GENOMIC DNA]</scope>
    <source>
        <strain evidence="2 3">RB1R16</strain>
    </source>
</reference>
<evidence type="ECO:0000313" key="2">
    <source>
        <dbReference type="EMBL" id="PQJ09273.1"/>
    </source>
</evidence>
<dbReference type="InterPro" id="IPR056091">
    <property type="entry name" value="DUF7674"/>
</dbReference>
<feature type="domain" description="DUF7674" evidence="1">
    <location>
        <begin position="9"/>
        <end position="114"/>
    </location>
</feature>
<gene>
    <name evidence="2" type="ORF">CJD36_018665</name>
</gene>
<dbReference type="Proteomes" id="UP000239872">
    <property type="component" value="Unassembled WGS sequence"/>
</dbReference>
<proteinExistence type="predicted"/>
<organism evidence="2 3">
    <name type="scientific">Flavipsychrobacter stenotrophus</name>
    <dbReference type="NCBI Taxonomy" id="2077091"/>
    <lineage>
        <taxon>Bacteria</taxon>
        <taxon>Pseudomonadati</taxon>
        <taxon>Bacteroidota</taxon>
        <taxon>Chitinophagia</taxon>
        <taxon>Chitinophagales</taxon>
        <taxon>Chitinophagaceae</taxon>
        <taxon>Flavipsychrobacter</taxon>
    </lineage>
</organism>
<keyword evidence="3" id="KW-1185">Reference proteome</keyword>
<protein>
    <recommendedName>
        <fullName evidence="1">DUF7674 domain-containing protein</fullName>
    </recommendedName>
</protein>
<evidence type="ECO:0000259" key="1">
    <source>
        <dbReference type="Pfam" id="PF24722"/>
    </source>
</evidence>
<dbReference type="OrthoDB" id="707611at2"/>
<evidence type="ECO:0000313" key="3">
    <source>
        <dbReference type="Proteomes" id="UP000239872"/>
    </source>
</evidence>
<dbReference type="EMBL" id="PPSL01000006">
    <property type="protein sequence ID" value="PQJ09273.1"/>
    <property type="molecule type" value="Genomic_DNA"/>
</dbReference>
<dbReference type="RefSeq" id="WP_105040724.1">
    <property type="nucleotide sequence ID" value="NZ_PPSL01000006.1"/>
</dbReference>
<accession>A0A2S7SQU8</accession>
<comment type="caution">
    <text evidence="2">The sequence shown here is derived from an EMBL/GenBank/DDBJ whole genome shotgun (WGS) entry which is preliminary data.</text>
</comment>
<dbReference type="AlphaFoldDB" id="A0A2S7SQU8"/>